<dbReference type="PANTHER" id="PTHR48452">
    <property type="entry name" value="FUSED COMPOUND LEAF 1"/>
    <property type="match status" value="1"/>
</dbReference>
<feature type="domain" description="KNOX1" evidence="3">
    <location>
        <begin position="24"/>
        <end position="67"/>
    </location>
</feature>
<dbReference type="SMART" id="SM01255">
    <property type="entry name" value="KNOX1"/>
    <property type="match status" value="1"/>
</dbReference>
<dbReference type="InterPro" id="IPR005541">
    <property type="entry name" value="KNOX2"/>
</dbReference>
<dbReference type="GO" id="GO:0003677">
    <property type="term" value="F:DNA binding"/>
    <property type="evidence" value="ECO:0007669"/>
    <property type="project" value="InterPro"/>
</dbReference>
<keyword evidence="2" id="KW-0539">Nucleus</keyword>
<accession>A0A835JKV1</accession>
<evidence type="ECO:0000259" key="3">
    <source>
        <dbReference type="SMART" id="SM01255"/>
    </source>
</evidence>
<dbReference type="OrthoDB" id="1704693at2759"/>
<gene>
    <name evidence="5" type="ORF">SADUNF_Sadunf12G0030500</name>
</gene>
<keyword evidence="6" id="KW-1185">Reference proteome</keyword>
<dbReference type="EMBL" id="JADGMS010000012">
    <property type="protein sequence ID" value="KAF9671276.1"/>
    <property type="molecule type" value="Genomic_DNA"/>
</dbReference>
<evidence type="ECO:0000256" key="2">
    <source>
        <dbReference type="ARBA" id="ARBA00023242"/>
    </source>
</evidence>
<proteinExistence type="predicted"/>
<dbReference type="AlphaFoldDB" id="A0A835JKV1"/>
<dbReference type="GO" id="GO:0005634">
    <property type="term" value="C:nucleus"/>
    <property type="evidence" value="ECO:0007669"/>
    <property type="project" value="UniProtKB-SubCell"/>
</dbReference>
<evidence type="ECO:0000256" key="1">
    <source>
        <dbReference type="ARBA" id="ARBA00004123"/>
    </source>
</evidence>
<comment type="caution">
    <text evidence="5">The sequence shown here is derived from an EMBL/GenBank/DDBJ whole genome shotgun (WGS) entry which is preliminary data.</text>
</comment>
<sequence>MESSSMNNTVEKDVDLLVDTAEAEVLKKRISSHPLYGLLVQTHIDCLKVLSLSLSRSLLCALRDRSKICIQFELFLLAFDDQVGTIGGVDQSPRVRPMLPSQFPNPSSLSQPELDSFMEAYCFALSKLKEAMEEPQQETAAFINSMHLQLKELTRTHSKSTSEHPTSATSSGELLYFIPLLSLLCCQAMNDNSWVLYVQKCFKNDK</sequence>
<dbReference type="PANTHER" id="PTHR48452:SF1">
    <property type="entry name" value="FUSED COMPOUND LEAF 1"/>
    <property type="match status" value="1"/>
</dbReference>
<evidence type="ECO:0000259" key="4">
    <source>
        <dbReference type="SMART" id="SM01256"/>
    </source>
</evidence>
<reference evidence="5 6" key="1">
    <citation type="submission" date="2020-10" db="EMBL/GenBank/DDBJ databases">
        <title>Plant Genome Project.</title>
        <authorList>
            <person name="Zhang R.-G."/>
        </authorList>
    </citation>
    <scope>NUCLEOTIDE SEQUENCE [LARGE SCALE GENOMIC DNA]</scope>
    <source>
        <strain evidence="5">FAFU-HL-1</strain>
        <tissue evidence="5">Leaf</tissue>
    </source>
</reference>
<dbReference type="InterPro" id="IPR005540">
    <property type="entry name" value="KNOX1"/>
</dbReference>
<dbReference type="Pfam" id="PF03790">
    <property type="entry name" value="KNOX1"/>
    <property type="match status" value="1"/>
</dbReference>
<evidence type="ECO:0000313" key="6">
    <source>
        <dbReference type="Proteomes" id="UP000657918"/>
    </source>
</evidence>
<protein>
    <submittedName>
        <fullName evidence="5">Uncharacterized protein</fullName>
    </submittedName>
</protein>
<dbReference type="Pfam" id="PF03791">
    <property type="entry name" value="KNOX2"/>
    <property type="match status" value="1"/>
</dbReference>
<organism evidence="5 6">
    <name type="scientific">Salix dunnii</name>
    <dbReference type="NCBI Taxonomy" id="1413687"/>
    <lineage>
        <taxon>Eukaryota</taxon>
        <taxon>Viridiplantae</taxon>
        <taxon>Streptophyta</taxon>
        <taxon>Embryophyta</taxon>
        <taxon>Tracheophyta</taxon>
        <taxon>Spermatophyta</taxon>
        <taxon>Magnoliopsida</taxon>
        <taxon>eudicotyledons</taxon>
        <taxon>Gunneridae</taxon>
        <taxon>Pentapetalae</taxon>
        <taxon>rosids</taxon>
        <taxon>fabids</taxon>
        <taxon>Malpighiales</taxon>
        <taxon>Salicaceae</taxon>
        <taxon>Saliceae</taxon>
        <taxon>Salix</taxon>
    </lineage>
</organism>
<dbReference type="SMART" id="SM01256">
    <property type="entry name" value="KNOX2"/>
    <property type="match status" value="1"/>
</dbReference>
<name>A0A835JKV1_9ROSI</name>
<dbReference type="Proteomes" id="UP000657918">
    <property type="component" value="Unassembled WGS sequence"/>
</dbReference>
<comment type="subcellular location">
    <subcellularLocation>
        <location evidence="1">Nucleus</location>
    </subcellularLocation>
</comment>
<feature type="domain" description="KNOX2" evidence="4">
    <location>
        <begin position="104"/>
        <end position="155"/>
    </location>
</feature>
<evidence type="ECO:0000313" key="5">
    <source>
        <dbReference type="EMBL" id="KAF9671276.1"/>
    </source>
</evidence>